<sequence length="216" mass="21768">MVTPSGPVVTPSGLVVLTDRTLSVRPLPETVAAAVRGGAEWVLLRERDLPPSRRTALAAALRAVLPPGRLIVAGPDPLGGNAVHLAERDRSPAESGERPALVGRSCHAPAPGAEGGTSHSDVDYVTVSPVYPTTTKPGYGPALTPAGAAAIAGDRRWLALGGIDTADRARACADAGAAGIAVLGAVMRASDPERVAGALSAAFADARARTGVRSGR</sequence>
<keyword evidence="3" id="KW-0784">Thiamine biosynthesis</keyword>
<dbReference type="InterPro" id="IPR022998">
    <property type="entry name" value="ThiamineP_synth_TenI"/>
</dbReference>
<feature type="domain" description="Thiamine phosphate synthase/TenI" evidence="5">
    <location>
        <begin position="14"/>
        <end position="186"/>
    </location>
</feature>
<dbReference type="EMBL" id="BMMX01000010">
    <property type="protein sequence ID" value="GGK92673.1"/>
    <property type="molecule type" value="Genomic_DNA"/>
</dbReference>
<dbReference type="InterPro" id="IPR013785">
    <property type="entry name" value="Aldolase_TIM"/>
</dbReference>
<reference evidence="6" key="1">
    <citation type="journal article" date="2014" name="Int. J. Syst. Evol. Microbiol.">
        <title>Complete genome sequence of Corynebacterium casei LMG S-19264T (=DSM 44701T), isolated from a smear-ripened cheese.</title>
        <authorList>
            <consortium name="US DOE Joint Genome Institute (JGI-PGF)"/>
            <person name="Walter F."/>
            <person name="Albersmeier A."/>
            <person name="Kalinowski J."/>
            <person name="Ruckert C."/>
        </authorList>
    </citation>
    <scope>NUCLEOTIDE SEQUENCE</scope>
    <source>
        <strain evidence="6">CGMCC 4.7299</strain>
    </source>
</reference>
<keyword evidence="7" id="KW-1185">Reference proteome</keyword>
<accession>A0A8J3C0E5</accession>
<dbReference type="AlphaFoldDB" id="A0A8J3C0E5"/>
<dbReference type="Gene3D" id="3.20.20.70">
    <property type="entry name" value="Aldolase class I"/>
    <property type="match status" value="1"/>
</dbReference>
<dbReference type="Proteomes" id="UP000656042">
    <property type="component" value="Unassembled WGS sequence"/>
</dbReference>
<comment type="pathway">
    <text evidence="2">Cofactor biosynthesis; thiamine diphosphate biosynthesis.</text>
</comment>
<gene>
    <name evidence="6" type="ORF">GCM10012284_28180</name>
</gene>
<evidence type="ECO:0000256" key="2">
    <source>
        <dbReference type="ARBA" id="ARBA00004948"/>
    </source>
</evidence>
<evidence type="ECO:0000256" key="3">
    <source>
        <dbReference type="ARBA" id="ARBA00022977"/>
    </source>
</evidence>
<dbReference type="GO" id="GO:0004789">
    <property type="term" value="F:thiamine-phosphate diphosphorylase activity"/>
    <property type="evidence" value="ECO:0007669"/>
    <property type="project" value="TreeGrafter"/>
</dbReference>
<reference evidence="6" key="2">
    <citation type="submission" date="2020-09" db="EMBL/GenBank/DDBJ databases">
        <authorList>
            <person name="Sun Q."/>
            <person name="Zhou Y."/>
        </authorList>
    </citation>
    <scope>NUCLEOTIDE SEQUENCE</scope>
    <source>
        <strain evidence="6">CGMCC 4.7299</strain>
    </source>
</reference>
<dbReference type="GO" id="GO:0009228">
    <property type="term" value="P:thiamine biosynthetic process"/>
    <property type="evidence" value="ECO:0007669"/>
    <property type="project" value="UniProtKB-KW"/>
</dbReference>
<name>A0A8J3C0E5_9ACTN</name>
<evidence type="ECO:0000313" key="6">
    <source>
        <dbReference type="EMBL" id="GGK92673.1"/>
    </source>
</evidence>
<dbReference type="SUPFAM" id="SSF51391">
    <property type="entry name" value="Thiamin phosphate synthase"/>
    <property type="match status" value="1"/>
</dbReference>
<dbReference type="PANTHER" id="PTHR20857">
    <property type="entry name" value="THIAMINE-PHOSPHATE PYROPHOSPHORYLASE"/>
    <property type="match status" value="1"/>
</dbReference>
<dbReference type="GO" id="GO:0005737">
    <property type="term" value="C:cytoplasm"/>
    <property type="evidence" value="ECO:0007669"/>
    <property type="project" value="TreeGrafter"/>
</dbReference>
<comment type="caution">
    <text evidence="6">The sequence shown here is derived from an EMBL/GenBank/DDBJ whole genome shotgun (WGS) entry which is preliminary data.</text>
</comment>
<comment type="function">
    <text evidence="1">Condenses 4-methyl-5-(beta-hydroxyethyl)thiazole monophosphate (THZ-P) and 2-methyl-4-amino-5-hydroxymethyl pyrimidine pyrophosphate (HMP-PP) to form thiamine monophosphate (TMP).</text>
</comment>
<dbReference type="CDD" id="cd00564">
    <property type="entry name" value="TMP_TenI"/>
    <property type="match status" value="1"/>
</dbReference>
<evidence type="ECO:0000256" key="1">
    <source>
        <dbReference type="ARBA" id="ARBA00003814"/>
    </source>
</evidence>
<dbReference type="Pfam" id="PF02581">
    <property type="entry name" value="TMP-TENI"/>
    <property type="match status" value="1"/>
</dbReference>
<organism evidence="6 7">
    <name type="scientific">Mangrovihabitans endophyticus</name>
    <dbReference type="NCBI Taxonomy" id="1751298"/>
    <lineage>
        <taxon>Bacteria</taxon>
        <taxon>Bacillati</taxon>
        <taxon>Actinomycetota</taxon>
        <taxon>Actinomycetes</taxon>
        <taxon>Micromonosporales</taxon>
        <taxon>Micromonosporaceae</taxon>
        <taxon>Mangrovihabitans</taxon>
    </lineage>
</organism>
<protein>
    <recommendedName>
        <fullName evidence="5">Thiamine phosphate synthase/TenI domain-containing protein</fullName>
    </recommendedName>
</protein>
<feature type="region of interest" description="Disordered" evidence="4">
    <location>
        <begin position="87"/>
        <end position="121"/>
    </location>
</feature>
<evidence type="ECO:0000256" key="4">
    <source>
        <dbReference type="SAM" id="MobiDB-lite"/>
    </source>
</evidence>
<dbReference type="InterPro" id="IPR036206">
    <property type="entry name" value="ThiamineP_synth_sf"/>
</dbReference>
<evidence type="ECO:0000259" key="5">
    <source>
        <dbReference type="Pfam" id="PF02581"/>
    </source>
</evidence>
<proteinExistence type="predicted"/>
<feature type="compositionally biased region" description="Basic and acidic residues" evidence="4">
    <location>
        <begin position="87"/>
        <end position="97"/>
    </location>
</feature>
<dbReference type="PANTHER" id="PTHR20857:SF15">
    <property type="entry name" value="THIAMINE-PHOSPHATE SYNTHASE"/>
    <property type="match status" value="1"/>
</dbReference>
<evidence type="ECO:0000313" key="7">
    <source>
        <dbReference type="Proteomes" id="UP000656042"/>
    </source>
</evidence>